<dbReference type="InterPro" id="IPR050812">
    <property type="entry name" value="Preph/Arog_dehydrog"/>
</dbReference>
<dbReference type="GO" id="GO:0008977">
    <property type="term" value="F:prephenate dehydrogenase (NAD+) activity"/>
    <property type="evidence" value="ECO:0007669"/>
    <property type="project" value="InterPro"/>
</dbReference>
<name>A0AAE3LHP5_9FIRM</name>
<dbReference type="GO" id="GO:0070403">
    <property type="term" value="F:NAD+ binding"/>
    <property type="evidence" value="ECO:0007669"/>
    <property type="project" value="InterPro"/>
</dbReference>
<dbReference type="SUPFAM" id="SSF51735">
    <property type="entry name" value="NAD(P)-binding Rossmann-fold domains"/>
    <property type="match status" value="1"/>
</dbReference>
<evidence type="ECO:0000313" key="6">
    <source>
        <dbReference type="Proteomes" id="UP001208131"/>
    </source>
</evidence>
<dbReference type="InterPro" id="IPR008927">
    <property type="entry name" value="6-PGluconate_DH-like_C_sf"/>
</dbReference>
<evidence type="ECO:0000313" key="5">
    <source>
        <dbReference type="EMBL" id="MCU6705675.1"/>
    </source>
</evidence>
<dbReference type="InterPro" id="IPR046826">
    <property type="entry name" value="PDH_N"/>
</dbReference>
<sequence length="278" mass="30251">MKICIVGLGLIGGSLAKAIKKNTHESCFGIDIDRGTIAGALAQEAIDGEMTIDDLAGCDVVIVGLHPEATIKFITENADKFKKGGIVLDTCGVKGEIVRAVEGVCIENGVNFLGCHPMAGREFSGFAYSVDNLFEKASFIMTPTDRTPMRVVQEISRLAYNIGFAKVVVSNVEEHDSVIAFTSQLAHVVSSSYVKSPSLLKQAGFSAGSFKDLTRVAKLNEDMWTELFLMNRGPLVDEIEHIIARLTEYRDAIANNDAQRLHDLLKEGRELKELSNNS</sequence>
<evidence type="ECO:0000256" key="3">
    <source>
        <dbReference type="ARBA" id="ARBA00029440"/>
    </source>
</evidence>
<protein>
    <submittedName>
        <fullName evidence="5">Prephenate dehydrogenase/arogenate dehydrogenase family protein</fullName>
    </submittedName>
</protein>
<comment type="caution">
    <text evidence="5">The sequence shown here is derived from an EMBL/GenBank/DDBJ whole genome shotgun (WGS) entry which is preliminary data.</text>
</comment>
<dbReference type="PROSITE" id="PS51176">
    <property type="entry name" value="PDH_ADH"/>
    <property type="match status" value="1"/>
</dbReference>
<evidence type="ECO:0000259" key="4">
    <source>
        <dbReference type="PROSITE" id="PS51176"/>
    </source>
</evidence>
<evidence type="ECO:0000256" key="2">
    <source>
        <dbReference type="ARBA" id="ARBA00023002"/>
    </source>
</evidence>
<dbReference type="Pfam" id="PF20463">
    <property type="entry name" value="PDH_C"/>
    <property type="match status" value="1"/>
</dbReference>
<dbReference type="Gene3D" id="3.40.50.720">
    <property type="entry name" value="NAD(P)-binding Rossmann-like Domain"/>
    <property type="match status" value="1"/>
</dbReference>
<comment type="pathway">
    <text evidence="3">Amino-acid biosynthesis.</text>
</comment>
<keyword evidence="2" id="KW-0560">Oxidoreductase</keyword>
<dbReference type="GO" id="GO:0006571">
    <property type="term" value="P:tyrosine biosynthetic process"/>
    <property type="evidence" value="ECO:0007669"/>
    <property type="project" value="InterPro"/>
</dbReference>
<dbReference type="EMBL" id="JAOQJZ010000006">
    <property type="protein sequence ID" value="MCU6705675.1"/>
    <property type="molecule type" value="Genomic_DNA"/>
</dbReference>
<dbReference type="InterPro" id="IPR046825">
    <property type="entry name" value="PDH_C"/>
</dbReference>
<dbReference type="PANTHER" id="PTHR21363">
    <property type="entry name" value="PREPHENATE DEHYDROGENASE"/>
    <property type="match status" value="1"/>
</dbReference>
<comment type="similarity">
    <text evidence="1">Belongs to the prephenate/arogenate dehydrogenase family.</text>
</comment>
<dbReference type="GO" id="GO:0004665">
    <property type="term" value="F:prephenate dehydrogenase (NADP+) activity"/>
    <property type="evidence" value="ECO:0007669"/>
    <property type="project" value="InterPro"/>
</dbReference>
<dbReference type="SUPFAM" id="SSF48179">
    <property type="entry name" value="6-phosphogluconate dehydrogenase C-terminal domain-like"/>
    <property type="match status" value="1"/>
</dbReference>
<dbReference type="PANTHER" id="PTHR21363:SF0">
    <property type="entry name" value="PREPHENATE DEHYDROGENASE [NADP(+)]"/>
    <property type="match status" value="1"/>
</dbReference>
<dbReference type="Gene3D" id="1.10.3660.10">
    <property type="entry name" value="6-phosphogluconate dehydrogenase C-terminal like domain"/>
    <property type="match status" value="1"/>
</dbReference>
<keyword evidence="6" id="KW-1185">Reference proteome</keyword>
<evidence type="ECO:0000256" key="1">
    <source>
        <dbReference type="ARBA" id="ARBA00007964"/>
    </source>
</evidence>
<dbReference type="Proteomes" id="UP001208131">
    <property type="component" value="Unassembled WGS sequence"/>
</dbReference>
<organism evidence="5 6">
    <name type="scientific">Hominimerdicola aceti</name>
    <dbReference type="NCBI Taxonomy" id="2981726"/>
    <lineage>
        <taxon>Bacteria</taxon>
        <taxon>Bacillati</taxon>
        <taxon>Bacillota</taxon>
        <taxon>Clostridia</taxon>
        <taxon>Eubacteriales</taxon>
        <taxon>Oscillospiraceae</taxon>
        <taxon>Hominimerdicola</taxon>
    </lineage>
</organism>
<feature type="domain" description="Prephenate/arogenate dehydrogenase" evidence="4">
    <location>
        <begin position="1"/>
        <end position="278"/>
    </location>
</feature>
<accession>A0AAE3LHP5</accession>
<dbReference type="Pfam" id="PF02153">
    <property type="entry name" value="PDH_N"/>
    <property type="match status" value="1"/>
</dbReference>
<gene>
    <name evidence="5" type="ORF">OCV57_07025</name>
</gene>
<reference evidence="5 6" key="1">
    <citation type="journal article" date="2021" name="ISME Commun">
        <title>Automated analysis of genomic sequences facilitates high-throughput and comprehensive description of bacteria.</title>
        <authorList>
            <person name="Hitch T.C.A."/>
        </authorList>
    </citation>
    <scope>NUCLEOTIDE SEQUENCE [LARGE SCALE GENOMIC DNA]</scope>
    <source>
        <strain evidence="5 6">Sanger_31</strain>
    </source>
</reference>
<dbReference type="AlphaFoldDB" id="A0AAE3LHP5"/>
<dbReference type="InterPro" id="IPR003099">
    <property type="entry name" value="Prephen_DH"/>
</dbReference>
<dbReference type="RefSeq" id="WP_267300958.1">
    <property type="nucleotide sequence ID" value="NZ_JAOQJZ010000006.1"/>
</dbReference>
<dbReference type="InterPro" id="IPR036291">
    <property type="entry name" value="NAD(P)-bd_dom_sf"/>
</dbReference>
<proteinExistence type="inferred from homology"/>